<organism evidence="1 2">
    <name type="scientific">Thalassolituus maritimus</name>
    <dbReference type="NCBI Taxonomy" id="484498"/>
    <lineage>
        <taxon>Bacteria</taxon>
        <taxon>Pseudomonadati</taxon>
        <taxon>Pseudomonadota</taxon>
        <taxon>Gammaproteobacteria</taxon>
        <taxon>Oceanospirillales</taxon>
        <taxon>Oceanospirillaceae</taxon>
        <taxon>Thalassolituus</taxon>
    </lineage>
</organism>
<reference evidence="2" key="1">
    <citation type="submission" date="2017-01" db="EMBL/GenBank/DDBJ databases">
        <authorList>
            <person name="Varghese N."/>
            <person name="Submissions S."/>
        </authorList>
    </citation>
    <scope>NUCLEOTIDE SEQUENCE [LARGE SCALE GENOMIC DNA]</scope>
    <source>
        <strain evidence="2">DSM 24913</strain>
    </source>
</reference>
<gene>
    <name evidence="1" type="ORF">SAMN05421686_101266</name>
</gene>
<dbReference type="RefSeq" id="WP_076513681.1">
    <property type="nucleotide sequence ID" value="NZ_FTOH01000001.1"/>
</dbReference>
<sequence>MNAEMQPLYWRIQNNDNSGFDAVSLLMPAGEGEPATLVPTEVSFCSRRTGTQAVDVRWTDEDSDLFMHLLERVSDDHADETDEGMVLDINDGVVQGIVQLVALARFKTPWPSDDLVAGDINTVREDIEIGDLVAIHTHYGCPMAIVVGMDSIDLTCILLEDIEAEGVSVVPEHSVFVINRDSALPPAFAESDTGEDAVFH</sequence>
<keyword evidence="2" id="KW-1185">Reference proteome</keyword>
<evidence type="ECO:0000313" key="1">
    <source>
        <dbReference type="EMBL" id="SIS43335.1"/>
    </source>
</evidence>
<evidence type="ECO:0000313" key="2">
    <source>
        <dbReference type="Proteomes" id="UP000185639"/>
    </source>
</evidence>
<dbReference type="EMBL" id="FTOH01000001">
    <property type="protein sequence ID" value="SIS43335.1"/>
    <property type="molecule type" value="Genomic_DNA"/>
</dbReference>
<proteinExistence type="predicted"/>
<protein>
    <submittedName>
        <fullName evidence="1">Uncharacterized protein</fullName>
    </submittedName>
</protein>
<dbReference type="OrthoDB" id="6118631at2"/>
<accession>A0A1N7J1U4</accession>
<dbReference type="AlphaFoldDB" id="A0A1N7J1U4"/>
<dbReference type="Proteomes" id="UP000185639">
    <property type="component" value="Unassembled WGS sequence"/>
</dbReference>
<name>A0A1N7J1U4_9GAMM</name>